<dbReference type="Pfam" id="PF00902">
    <property type="entry name" value="TatC"/>
    <property type="match status" value="1"/>
</dbReference>
<organism evidence="6 7">
    <name type="scientific">Tectimicrobiota bacterium</name>
    <dbReference type="NCBI Taxonomy" id="2528274"/>
    <lineage>
        <taxon>Bacteria</taxon>
        <taxon>Pseudomonadati</taxon>
        <taxon>Nitrospinota/Tectimicrobiota group</taxon>
        <taxon>Candidatus Tectimicrobiota</taxon>
    </lineage>
</organism>
<protein>
    <submittedName>
        <fullName evidence="6">Twin-arginine translocase subunit TatC</fullName>
    </submittedName>
</protein>
<feature type="transmembrane region" description="Helical" evidence="5">
    <location>
        <begin position="41"/>
        <end position="65"/>
    </location>
</feature>
<evidence type="ECO:0000256" key="3">
    <source>
        <dbReference type="ARBA" id="ARBA00022989"/>
    </source>
</evidence>
<dbReference type="EMBL" id="VGLS01001068">
    <property type="protein sequence ID" value="MBM3226832.1"/>
    <property type="molecule type" value="Genomic_DNA"/>
</dbReference>
<evidence type="ECO:0000256" key="2">
    <source>
        <dbReference type="ARBA" id="ARBA00022692"/>
    </source>
</evidence>
<dbReference type="InterPro" id="IPR002033">
    <property type="entry name" value="TatC"/>
</dbReference>
<dbReference type="GO" id="GO:0043953">
    <property type="term" value="P:protein transport by the Tat complex"/>
    <property type="evidence" value="ECO:0007669"/>
    <property type="project" value="TreeGrafter"/>
</dbReference>
<evidence type="ECO:0000256" key="1">
    <source>
        <dbReference type="ARBA" id="ARBA00004141"/>
    </source>
</evidence>
<evidence type="ECO:0000256" key="5">
    <source>
        <dbReference type="SAM" id="Phobius"/>
    </source>
</evidence>
<evidence type="ECO:0000313" key="7">
    <source>
        <dbReference type="Proteomes" id="UP000712673"/>
    </source>
</evidence>
<keyword evidence="2 5" id="KW-0812">Transmembrane</keyword>
<keyword evidence="3 5" id="KW-1133">Transmembrane helix</keyword>
<comment type="caution">
    <text evidence="6">The sequence shown here is derived from an EMBL/GenBank/DDBJ whole genome shotgun (WGS) entry which is preliminary data.</text>
</comment>
<dbReference type="GO" id="GO:0065002">
    <property type="term" value="P:intracellular protein transmembrane transport"/>
    <property type="evidence" value="ECO:0007669"/>
    <property type="project" value="TreeGrafter"/>
</dbReference>
<dbReference type="GO" id="GO:0009977">
    <property type="term" value="F:proton motive force dependent protein transmembrane transporter activity"/>
    <property type="evidence" value="ECO:0007669"/>
    <property type="project" value="TreeGrafter"/>
</dbReference>
<dbReference type="PANTHER" id="PTHR30371:SF0">
    <property type="entry name" value="SEC-INDEPENDENT PROTEIN TRANSLOCASE PROTEIN TATC, CHLOROPLASTIC-RELATED"/>
    <property type="match status" value="1"/>
</dbReference>
<reference evidence="6" key="1">
    <citation type="submission" date="2019-03" db="EMBL/GenBank/DDBJ databases">
        <title>Lake Tanganyika Metagenome-Assembled Genomes (MAGs).</title>
        <authorList>
            <person name="Tran P."/>
        </authorList>
    </citation>
    <scope>NUCLEOTIDE SEQUENCE</scope>
    <source>
        <strain evidence="6">K_DeepCast_65m_m2_066</strain>
    </source>
</reference>
<keyword evidence="4 5" id="KW-0472">Membrane</keyword>
<dbReference type="PANTHER" id="PTHR30371">
    <property type="entry name" value="SEC-INDEPENDENT PROTEIN TRANSLOCASE PROTEIN TATC"/>
    <property type="match status" value="1"/>
</dbReference>
<evidence type="ECO:0000313" key="6">
    <source>
        <dbReference type="EMBL" id="MBM3226832.1"/>
    </source>
</evidence>
<dbReference type="GO" id="GO:0033281">
    <property type="term" value="C:TAT protein transport complex"/>
    <property type="evidence" value="ECO:0007669"/>
    <property type="project" value="TreeGrafter"/>
</dbReference>
<name>A0A937W562_UNCTE</name>
<feature type="non-terminal residue" evidence="6">
    <location>
        <position position="1"/>
    </location>
</feature>
<sequence>LVALMLHRMGLLSVAFLTTHRRYAVLLGAIITAIITPTPDAFTMGTLLLPMLGLYEISIVLMRLAERRRSTAVLRV</sequence>
<dbReference type="Proteomes" id="UP000712673">
    <property type="component" value="Unassembled WGS sequence"/>
</dbReference>
<comment type="subcellular location">
    <subcellularLocation>
        <location evidence="1">Membrane</location>
        <topology evidence="1">Multi-pass membrane protein</topology>
    </subcellularLocation>
</comment>
<feature type="transmembrane region" description="Helical" evidence="5">
    <location>
        <begin position="12"/>
        <end position="35"/>
    </location>
</feature>
<dbReference type="AlphaFoldDB" id="A0A937W562"/>
<accession>A0A937W562</accession>
<evidence type="ECO:0000256" key="4">
    <source>
        <dbReference type="ARBA" id="ARBA00023136"/>
    </source>
</evidence>
<gene>
    <name evidence="6" type="ORF">FJZ47_23960</name>
</gene>
<proteinExistence type="predicted"/>